<evidence type="ECO:0000259" key="2">
    <source>
        <dbReference type="Pfam" id="PF02771"/>
    </source>
</evidence>
<accession>A0A1H3SBQ1</accession>
<dbReference type="PIRSF" id="PIRSF016578">
    <property type="entry name" value="HsaA"/>
    <property type="match status" value="1"/>
</dbReference>
<evidence type="ECO:0000256" key="1">
    <source>
        <dbReference type="ARBA" id="ARBA00023002"/>
    </source>
</evidence>
<dbReference type="InterPro" id="IPR046373">
    <property type="entry name" value="Acyl-CoA_Oxase/DH_mid-dom_sf"/>
</dbReference>
<sequence length="395" mass="41894">MGDRAEKLAAAYQAARTTLPVLEQHAATTDHSSEFPVKAVDELRAAGLMGLLVPVEHGGAGGDLGDLVAVAGLLATKCVSTALIWAMHCQQVDCVVRFGPERLCADLLPRIAAGDVYLASVTTEAGKGGYLFSSEAPVVSAGDMLAIDRQAPIVTGGKHADGFLITMRESPDADERRVTLCYADRDQLTVETTGTWDTLGMRGTASAGMRLRGQVPAHQVVGEPGGFRAVAAESMIPAGHLGWSAVWLGAARAVLSDVLTMMRAQGTDKVPDLTADRLARARIDVELVASYLAAVRDEVRAHRRAGTSLSAMPTQIHLNNLKVAASELTFRAVDGLMQVAGLTKGYRRDSPIPVERVFRDLRSAALNYSNDRITTATGTLSLLDRVVTLAPADLM</sequence>
<dbReference type="Gene3D" id="1.20.140.10">
    <property type="entry name" value="Butyryl-CoA Dehydrogenase, subunit A, domain 3"/>
    <property type="match status" value="1"/>
</dbReference>
<protein>
    <submittedName>
        <fullName evidence="4">Acyl-CoA dehydrogenase</fullName>
    </submittedName>
</protein>
<dbReference type="RefSeq" id="WP_091298957.1">
    <property type="nucleotide sequence ID" value="NZ_FNON01000013.1"/>
</dbReference>
<dbReference type="AlphaFoldDB" id="A0A1H3SBQ1"/>
<reference evidence="4 5" key="1">
    <citation type="submission" date="2016-10" db="EMBL/GenBank/DDBJ databases">
        <authorList>
            <person name="de Groot N.N."/>
        </authorList>
    </citation>
    <scope>NUCLEOTIDE SEQUENCE [LARGE SCALE GENOMIC DNA]</scope>
    <source>
        <strain evidence="4 5">CPCC 202699</strain>
    </source>
</reference>
<dbReference type="STRING" id="589385.SAMN05421504_113111"/>
<dbReference type="SUPFAM" id="SSF56645">
    <property type="entry name" value="Acyl-CoA dehydrogenase NM domain-like"/>
    <property type="match status" value="1"/>
</dbReference>
<organism evidence="4 5">
    <name type="scientific">Amycolatopsis xylanica</name>
    <dbReference type="NCBI Taxonomy" id="589385"/>
    <lineage>
        <taxon>Bacteria</taxon>
        <taxon>Bacillati</taxon>
        <taxon>Actinomycetota</taxon>
        <taxon>Actinomycetes</taxon>
        <taxon>Pseudonocardiales</taxon>
        <taxon>Pseudonocardiaceae</taxon>
        <taxon>Amycolatopsis</taxon>
    </lineage>
</organism>
<dbReference type="GO" id="GO:0003995">
    <property type="term" value="F:acyl-CoA dehydrogenase activity"/>
    <property type="evidence" value="ECO:0007669"/>
    <property type="project" value="TreeGrafter"/>
</dbReference>
<feature type="domain" description="Acyl-CoA dehydrogenase/oxidase N-terminal" evidence="2">
    <location>
        <begin position="21"/>
        <end position="115"/>
    </location>
</feature>
<dbReference type="GO" id="GO:0050660">
    <property type="term" value="F:flavin adenine dinucleotide binding"/>
    <property type="evidence" value="ECO:0007669"/>
    <property type="project" value="InterPro"/>
</dbReference>
<evidence type="ECO:0000313" key="4">
    <source>
        <dbReference type="EMBL" id="SDZ35523.1"/>
    </source>
</evidence>
<dbReference type="InterPro" id="IPR013107">
    <property type="entry name" value="Acyl-CoA_DH_C"/>
</dbReference>
<dbReference type="SUPFAM" id="SSF47203">
    <property type="entry name" value="Acyl-CoA dehydrogenase C-terminal domain-like"/>
    <property type="match status" value="1"/>
</dbReference>
<evidence type="ECO:0000313" key="5">
    <source>
        <dbReference type="Proteomes" id="UP000199515"/>
    </source>
</evidence>
<dbReference type="InterPro" id="IPR013786">
    <property type="entry name" value="AcylCoA_DH/ox_N"/>
</dbReference>
<gene>
    <name evidence="4" type="ORF">SAMN05421504_113111</name>
</gene>
<dbReference type="Gene3D" id="1.10.540.10">
    <property type="entry name" value="Acyl-CoA dehydrogenase/oxidase, N-terminal domain"/>
    <property type="match status" value="1"/>
</dbReference>
<dbReference type="PANTHER" id="PTHR43884:SF12">
    <property type="entry name" value="ISOVALERYL-COA DEHYDROGENASE, MITOCHONDRIAL-RELATED"/>
    <property type="match status" value="1"/>
</dbReference>
<proteinExistence type="predicted"/>
<dbReference type="Gene3D" id="2.40.110.10">
    <property type="entry name" value="Butyryl-CoA Dehydrogenase, subunit A, domain 2"/>
    <property type="match status" value="1"/>
</dbReference>
<dbReference type="Proteomes" id="UP000199515">
    <property type="component" value="Unassembled WGS sequence"/>
</dbReference>
<dbReference type="InterPro" id="IPR037069">
    <property type="entry name" value="AcylCoA_DH/ox_N_sf"/>
</dbReference>
<dbReference type="InterPro" id="IPR009100">
    <property type="entry name" value="AcylCoA_DH/oxidase_NM_dom_sf"/>
</dbReference>
<dbReference type="EMBL" id="FNON01000013">
    <property type="protein sequence ID" value="SDZ35523.1"/>
    <property type="molecule type" value="Genomic_DNA"/>
</dbReference>
<dbReference type="Pfam" id="PF02771">
    <property type="entry name" value="Acyl-CoA_dh_N"/>
    <property type="match status" value="1"/>
</dbReference>
<keyword evidence="1" id="KW-0560">Oxidoreductase</keyword>
<dbReference type="InterPro" id="IPR036250">
    <property type="entry name" value="AcylCo_DH-like_C"/>
</dbReference>
<evidence type="ECO:0000259" key="3">
    <source>
        <dbReference type="Pfam" id="PF08028"/>
    </source>
</evidence>
<keyword evidence="5" id="KW-1185">Reference proteome</keyword>
<name>A0A1H3SBQ1_9PSEU</name>
<dbReference type="Pfam" id="PF08028">
    <property type="entry name" value="Acyl-CoA_dh_2"/>
    <property type="match status" value="1"/>
</dbReference>
<dbReference type="PANTHER" id="PTHR43884">
    <property type="entry name" value="ACYL-COA DEHYDROGENASE"/>
    <property type="match status" value="1"/>
</dbReference>
<feature type="domain" description="Acyl-CoA dehydrogenase C-terminal" evidence="3">
    <location>
        <begin position="242"/>
        <end position="365"/>
    </location>
</feature>
<dbReference type="OrthoDB" id="2986495at2"/>